<accession>A0A8J3WGZ7</accession>
<name>A0A8J3WGZ7_PLARO</name>
<reference evidence="2" key="1">
    <citation type="submission" date="2021-01" db="EMBL/GenBank/DDBJ databases">
        <title>Whole genome shotgun sequence of Planobispora rosea NBRC 15558.</title>
        <authorList>
            <person name="Komaki H."/>
            <person name="Tamura T."/>
        </authorList>
    </citation>
    <scope>NUCLEOTIDE SEQUENCE</scope>
    <source>
        <strain evidence="2">NBRC 15558</strain>
    </source>
</reference>
<dbReference type="RefSeq" id="WP_068923579.1">
    <property type="nucleotide sequence ID" value="NZ_BMQP01000064.1"/>
</dbReference>
<sequence length="151" mass="16244">MQQTPPGTVTDAALDCARSGGSTTQALLTMARVITLCERGWEERHYDRTVATVIDTAANMYADLSFQPLDGIRLRVQGTVGTRHALPPADRGLCGVDCAPFAPKPHNLRTATHVSARVNSGREPVRFSRTGPGACGFRKNEESEDTGYGDV</sequence>
<organism evidence="2 3">
    <name type="scientific">Planobispora rosea</name>
    <dbReference type="NCBI Taxonomy" id="35762"/>
    <lineage>
        <taxon>Bacteria</taxon>
        <taxon>Bacillati</taxon>
        <taxon>Actinomycetota</taxon>
        <taxon>Actinomycetes</taxon>
        <taxon>Streptosporangiales</taxon>
        <taxon>Streptosporangiaceae</taxon>
        <taxon>Planobispora</taxon>
    </lineage>
</organism>
<dbReference type="Proteomes" id="UP000655044">
    <property type="component" value="Unassembled WGS sequence"/>
</dbReference>
<proteinExistence type="predicted"/>
<evidence type="ECO:0000256" key="1">
    <source>
        <dbReference type="SAM" id="MobiDB-lite"/>
    </source>
</evidence>
<dbReference type="EMBL" id="BOOI01000095">
    <property type="protein sequence ID" value="GIH88953.1"/>
    <property type="molecule type" value="Genomic_DNA"/>
</dbReference>
<comment type="caution">
    <text evidence="2">The sequence shown here is derived from an EMBL/GenBank/DDBJ whole genome shotgun (WGS) entry which is preliminary data.</text>
</comment>
<feature type="compositionally biased region" description="Acidic residues" evidence="1">
    <location>
        <begin position="142"/>
        <end position="151"/>
    </location>
</feature>
<gene>
    <name evidence="2" type="ORF">Pro02_73610</name>
</gene>
<dbReference type="AlphaFoldDB" id="A0A8J3WGZ7"/>
<evidence type="ECO:0000313" key="3">
    <source>
        <dbReference type="Proteomes" id="UP000655044"/>
    </source>
</evidence>
<keyword evidence="3" id="KW-1185">Reference proteome</keyword>
<feature type="region of interest" description="Disordered" evidence="1">
    <location>
        <begin position="123"/>
        <end position="151"/>
    </location>
</feature>
<protein>
    <submittedName>
        <fullName evidence="2">Uncharacterized protein</fullName>
    </submittedName>
</protein>
<evidence type="ECO:0000313" key="2">
    <source>
        <dbReference type="EMBL" id="GIH88953.1"/>
    </source>
</evidence>